<organism evidence="2 3">
    <name type="scientific">Mizuhopecten yessoensis</name>
    <name type="common">Japanese scallop</name>
    <name type="synonym">Patinopecten yessoensis</name>
    <dbReference type="NCBI Taxonomy" id="6573"/>
    <lineage>
        <taxon>Eukaryota</taxon>
        <taxon>Metazoa</taxon>
        <taxon>Spiralia</taxon>
        <taxon>Lophotrochozoa</taxon>
        <taxon>Mollusca</taxon>
        <taxon>Bivalvia</taxon>
        <taxon>Autobranchia</taxon>
        <taxon>Pteriomorphia</taxon>
        <taxon>Pectinida</taxon>
        <taxon>Pectinoidea</taxon>
        <taxon>Pectinidae</taxon>
        <taxon>Mizuhopecten</taxon>
    </lineage>
</organism>
<dbReference type="GO" id="GO:0005737">
    <property type="term" value="C:cytoplasm"/>
    <property type="evidence" value="ECO:0007669"/>
    <property type="project" value="TreeGrafter"/>
</dbReference>
<comment type="caution">
    <text evidence="2">The sequence shown here is derived from an EMBL/GenBank/DDBJ whole genome shotgun (WGS) entry which is preliminary data.</text>
</comment>
<dbReference type="PROSITE" id="PS51257">
    <property type="entry name" value="PROKAR_LIPOPROTEIN"/>
    <property type="match status" value="1"/>
</dbReference>
<dbReference type="Proteomes" id="UP000242188">
    <property type="component" value="Unassembled WGS sequence"/>
</dbReference>
<dbReference type="AlphaFoldDB" id="A0A210PWG5"/>
<dbReference type="PANTHER" id="PTHR21255:SF65">
    <property type="entry name" value="TCTEX1 DOMAIN-CONTAINING PROTEIN 2"/>
    <property type="match status" value="1"/>
</dbReference>
<dbReference type="Gene3D" id="3.30.1140.40">
    <property type="entry name" value="Tctex-1"/>
    <property type="match status" value="1"/>
</dbReference>
<name>A0A210PWG5_MIZYE</name>
<accession>A0A210PWG5</accession>
<reference evidence="2 3" key="1">
    <citation type="journal article" date="2017" name="Nat. Ecol. Evol.">
        <title>Scallop genome provides insights into evolution of bilaterian karyotype and development.</title>
        <authorList>
            <person name="Wang S."/>
            <person name="Zhang J."/>
            <person name="Jiao W."/>
            <person name="Li J."/>
            <person name="Xun X."/>
            <person name="Sun Y."/>
            <person name="Guo X."/>
            <person name="Huan P."/>
            <person name="Dong B."/>
            <person name="Zhang L."/>
            <person name="Hu X."/>
            <person name="Sun X."/>
            <person name="Wang J."/>
            <person name="Zhao C."/>
            <person name="Wang Y."/>
            <person name="Wang D."/>
            <person name="Huang X."/>
            <person name="Wang R."/>
            <person name="Lv J."/>
            <person name="Li Y."/>
            <person name="Zhang Z."/>
            <person name="Liu B."/>
            <person name="Lu W."/>
            <person name="Hui Y."/>
            <person name="Liang J."/>
            <person name="Zhou Z."/>
            <person name="Hou R."/>
            <person name="Li X."/>
            <person name="Liu Y."/>
            <person name="Li H."/>
            <person name="Ning X."/>
            <person name="Lin Y."/>
            <person name="Zhao L."/>
            <person name="Xing Q."/>
            <person name="Dou J."/>
            <person name="Li Y."/>
            <person name="Mao J."/>
            <person name="Guo H."/>
            <person name="Dou H."/>
            <person name="Li T."/>
            <person name="Mu C."/>
            <person name="Jiang W."/>
            <person name="Fu Q."/>
            <person name="Fu X."/>
            <person name="Miao Y."/>
            <person name="Liu J."/>
            <person name="Yu Q."/>
            <person name="Li R."/>
            <person name="Liao H."/>
            <person name="Li X."/>
            <person name="Kong Y."/>
            <person name="Jiang Z."/>
            <person name="Chourrout D."/>
            <person name="Li R."/>
            <person name="Bao Z."/>
        </authorList>
    </citation>
    <scope>NUCLEOTIDE SEQUENCE [LARGE SCALE GENOMIC DNA]</scope>
    <source>
        <strain evidence="2 3">PY_sf001</strain>
    </source>
</reference>
<dbReference type="Pfam" id="PF03645">
    <property type="entry name" value="Tctex-1"/>
    <property type="match status" value="1"/>
</dbReference>
<proteinExistence type="inferred from homology"/>
<protein>
    <submittedName>
        <fullName evidence="2">Tctex1 domain-containing protein 1</fullName>
    </submittedName>
</protein>
<sequence>MTGKALGAKVSSFFDIPEKRMQAAGSSIISFACDPSHDDTARSMKKVFYENTYQLDPPSKFRADKITPIIEDILNTNLEGRKYDPIECSIMSKSLADEIKHKVKELNFKRYKTVCMVTIGQKNDQGVRIGSRYLWDHDRDNYAAASFHNKHIFAVGTVYAVYFE</sequence>
<dbReference type="STRING" id="6573.A0A210PWG5"/>
<dbReference type="InterPro" id="IPR038586">
    <property type="entry name" value="Tctex-1-like_sf"/>
</dbReference>
<gene>
    <name evidence="2" type="ORF">KP79_PYT09219</name>
</gene>
<dbReference type="GO" id="GO:0045505">
    <property type="term" value="F:dynein intermediate chain binding"/>
    <property type="evidence" value="ECO:0007669"/>
    <property type="project" value="TreeGrafter"/>
</dbReference>
<dbReference type="OrthoDB" id="10248487at2759"/>
<dbReference type="PANTHER" id="PTHR21255">
    <property type="entry name" value="T-COMPLEX-ASSOCIATED-TESTIS-EXPRESSED 1/ DYNEIN LIGHT CHAIN"/>
    <property type="match status" value="1"/>
</dbReference>
<evidence type="ECO:0000313" key="3">
    <source>
        <dbReference type="Proteomes" id="UP000242188"/>
    </source>
</evidence>
<dbReference type="CDD" id="cd21451">
    <property type="entry name" value="DLC-like_TCTEX1D"/>
    <property type="match status" value="1"/>
</dbReference>
<dbReference type="GO" id="GO:0007018">
    <property type="term" value="P:microtubule-based movement"/>
    <property type="evidence" value="ECO:0007669"/>
    <property type="project" value="TreeGrafter"/>
</dbReference>
<keyword evidence="3" id="KW-1185">Reference proteome</keyword>
<comment type="similarity">
    <text evidence="1">Belongs to the dynein light chain Tctex-type family.</text>
</comment>
<dbReference type="GO" id="GO:0005868">
    <property type="term" value="C:cytoplasmic dynein complex"/>
    <property type="evidence" value="ECO:0007669"/>
    <property type="project" value="TreeGrafter"/>
</dbReference>
<evidence type="ECO:0000313" key="2">
    <source>
        <dbReference type="EMBL" id="OWF40815.1"/>
    </source>
</evidence>
<dbReference type="InterPro" id="IPR005334">
    <property type="entry name" value="Tctex-1-like"/>
</dbReference>
<evidence type="ECO:0000256" key="1">
    <source>
        <dbReference type="ARBA" id="ARBA00005361"/>
    </source>
</evidence>
<dbReference type="EMBL" id="NEDP02005443">
    <property type="protein sequence ID" value="OWF40815.1"/>
    <property type="molecule type" value="Genomic_DNA"/>
</dbReference>